<dbReference type="Pfam" id="PF23607">
    <property type="entry name" value="WZC_N"/>
    <property type="match status" value="1"/>
</dbReference>
<keyword evidence="8 19" id="KW-0418">Kinase</keyword>
<evidence type="ECO:0000256" key="7">
    <source>
        <dbReference type="ARBA" id="ARBA00022741"/>
    </source>
</evidence>
<evidence type="ECO:0000256" key="5">
    <source>
        <dbReference type="ARBA" id="ARBA00022679"/>
    </source>
</evidence>
<dbReference type="Pfam" id="PF13807">
    <property type="entry name" value="GNVR"/>
    <property type="match status" value="1"/>
</dbReference>
<keyword evidence="10 15" id="KW-1133">Transmembrane helix</keyword>
<dbReference type="GO" id="GO:0005886">
    <property type="term" value="C:plasma membrane"/>
    <property type="evidence" value="ECO:0007669"/>
    <property type="project" value="UniProtKB-SubCell"/>
</dbReference>
<keyword evidence="3" id="KW-1003">Cell membrane</keyword>
<evidence type="ECO:0000259" key="18">
    <source>
        <dbReference type="Pfam" id="PF13807"/>
    </source>
</evidence>
<keyword evidence="9" id="KW-0067">ATP-binding</keyword>
<accession>A0A3S0JX65</accession>
<keyword evidence="14" id="KW-0175">Coiled coil</keyword>
<evidence type="ECO:0000256" key="8">
    <source>
        <dbReference type="ARBA" id="ARBA00022777"/>
    </source>
</evidence>
<feature type="transmembrane region" description="Helical" evidence="15">
    <location>
        <begin position="30"/>
        <end position="49"/>
    </location>
</feature>
<evidence type="ECO:0000313" key="20">
    <source>
        <dbReference type="Proteomes" id="UP000267400"/>
    </source>
</evidence>
<comment type="caution">
    <text evidence="19">The sequence shown here is derived from an EMBL/GenBank/DDBJ whole genome shotgun (WGS) entry which is preliminary data.</text>
</comment>
<keyword evidence="20" id="KW-1185">Reference proteome</keyword>
<evidence type="ECO:0000259" key="16">
    <source>
        <dbReference type="Pfam" id="PF02706"/>
    </source>
</evidence>
<dbReference type="InterPro" id="IPR005702">
    <property type="entry name" value="Wzc-like_C"/>
</dbReference>
<keyword evidence="11 15" id="KW-0472">Membrane</keyword>
<dbReference type="RefSeq" id="WP_126482804.1">
    <property type="nucleotide sequence ID" value="NZ_RXNS01000006.1"/>
</dbReference>
<gene>
    <name evidence="19" type="ORF">EKG36_07870</name>
</gene>
<dbReference type="InterPro" id="IPR025669">
    <property type="entry name" value="AAA_dom"/>
</dbReference>
<dbReference type="AlphaFoldDB" id="A0A3S0JX65"/>
<dbReference type="NCBIfam" id="TIGR01007">
    <property type="entry name" value="eps_fam"/>
    <property type="match status" value="1"/>
</dbReference>
<dbReference type="EC" id="2.7.10.2" evidence="19"/>
<dbReference type="Pfam" id="PF13614">
    <property type="entry name" value="AAA_31"/>
    <property type="match status" value="1"/>
</dbReference>
<feature type="domain" description="Polysaccharide chain length determinant N-terminal" evidence="16">
    <location>
        <begin position="14"/>
        <end position="103"/>
    </location>
</feature>
<evidence type="ECO:0000256" key="9">
    <source>
        <dbReference type="ARBA" id="ARBA00022840"/>
    </source>
</evidence>
<dbReference type="OrthoDB" id="9775724at2"/>
<evidence type="ECO:0000256" key="3">
    <source>
        <dbReference type="ARBA" id="ARBA00022475"/>
    </source>
</evidence>
<dbReference type="InterPro" id="IPR027417">
    <property type="entry name" value="P-loop_NTPase"/>
</dbReference>
<dbReference type="PANTHER" id="PTHR32309">
    <property type="entry name" value="TYROSINE-PROTEIN KINASE"/>
    <property type="match status" value="1"/>
</dbReference>
<dbReference type="GO" id="GO:0005524">
    <property type="term" value="F:ATP binding"/>
    <property type="evidence" value="ECO:0007669"/>
    <property type="project" value="UniProtKB-KW"/>
</dbReference>
<dbReference type="PANTHER" id="PTHR32309:SF32">
    <property type="entry name" value="TYROSINE-PROTEIN KINASE ETK-RELATED"/>
    <property type="match status" value="1"/>
</dbReference>
<feature type="domain" description="AAA" evidence="17">
    <location>
        <begin position="549"/>
        <end position="662"/>
    </location>
</feature>
<keyword evidence="6 15" id="KW-0812">Transmembrane</keyword>
<comment type="subcellular location">
    <subcellularLocation>
        <location evidence="1">Cell inner membrane</location>
        <topology evidence="1">Multi-pass membrane protein</topology>
    </subcellularLocation>
</comment>
<evidence type="ECO:0000256" key="4">
    <source>
        <dbReference type="ARBA" id="ARBA00022519"/>
    </source>
</evidence>
<evidence type="ECO:0000256" key="6">
    <source>
        <dbReference type="ARBA" id="ARBA00022692"/>
    </source>
</evidence>
<dbReference type="SUPFAM" id="SSF57997">
    <property type="entry name" value="Tropomyosin"/>
    <property type="match status" value="1"/>
</dbReference>
<feature type="coiled-coil region" evidence="14">
    <location>
        <begin position="265"/>
        <end position="378"/>
    </location>
</feature>
<evidence type="ECO:0000313" key="19">
    <source>
        <dbReference type="EMBL" id="RTR05028.1"/>
    </source>
</evidence>
<dbReference type="InterPro" id="IPR003856">
    <property type="entry name" value="LPS_length_determ_N"/>
</dbReference>
<keyword evidence="5 19" id="KW-0808">Transferase</keyword>
<comment type="catalytic activity">
    <reaction evidence="13">
        <text>L-tyrosyl-[protein] + ATP = O-phospho-L-tyrosyl-[protein] + ADP + H(+)</text>
        <dbReference type="Rhea" id="RHEA:10596"/>
        <dbReference type="Rhea" id="RHEA-COMP:10136"/>
        <dbReference type="Rhea" id="RHEA-COMP:20101"/>
        <dbReference type="ChEBI" id="CHEBI:15378"/>
        <dbReference type="ChEBI" id="CHEBI:30616"/>
        <dbReference type="ChEBI" id="CHEBI:46858"/>
        <dbReference type="ChEBI" id="CHEBI:61978"/>
        <dbReference type="ChEBI" id="CHEBI:456216"/>
    </reaction>
</comment>
<protein>
    <submittedName>
        <fullName evidence="19">Polysaccharide biosynthesis tyrosine autokinase</fullName>
        <ecNumber evidence="19">2.7.10.2</ecNumber>
    </submittedName>
</protein>
<dbReference type="Pfam" id="PF02706">
    <property type="entry name" value="Wzz"/>
    <property type="match status" value="1"/>
</dbReference>
<keyword evidence="12" id="KW-0829">Tyrosine-protein kinase</keyword>
<evidence type="ECO:0000256" key="1">
    <source>
        <dbReference type="ARBA" id="ARBA00004429"/>
    </source>
</evidence>
<evidence type="ECO:0000256" key="15">
    <source>
        <dbReference type="SAM" id="Phobius"/>
    </source>
</evidence>
<dbReference type="Proteomes" id="UP000267400">
    <property type="component" value="Unassembled WGS sequence"/>
</dbReference>
<evidence type="ECO:0000256" key="2">
    <source>
        <dbReference type="ARBA" id="ARBA00008883"/>
    </source>
</evidence>
<keyword evidence="4" id="KW-0997">Cell inner membrane</keyword>
<dbReference type="CDD" id="cd05387">
    <property type="entry name" value="BY-kinase"/>
    <property type="match status" value="1"/>
</dbReference>
<evidence type="ECO:0000256" key="14">
    <source>
        <dbReference type="SAM" id="Coils"/>
    </source>
</evidence>
<organism evidence="19 20">
    <name type="scientific">Halomonas nitroreducens</name>
    <dbReference type="NCBI Taxonomy" id="447425"/>
    <lineage>
        <taxon>Bacteria</taxon>
        <taxon>Pseudomonadati</taxon>
        <taxon>Pseudomonadota</taxon>
        <taxon>Gammaproteobacteria</taxon>
        <taxon>Oceanospirillales</taxon>
        <taxon>Halomonadaceae</taxon>
        <taxon>Halomonas</taxon>
    </lineage>
</organism>
<dbReference type="SUPFAM" id="SSF52540">
    <property type="entry name" value="P-loop containing nucleoside triphosphate hydrolases"/>
    <property type="match status" value="1"/>
</dbReference>
<proteinExistence type="inferred from homology"/>
<feature type="domain" description="Tyrosine-protein kinase G-rich" evidence="18">
    <location>
        <begin position="377"/>
        <end position="457"/>
    </location>
</feature>
<dbReference type="Gene3D" id="3.40.50.300">
    <property type="entry name" value="P-loop containing nucleotide triphosphate hydrolases"/>
    <property type="match status" value="1"/>
</dbReference>
<dbReference type="GO" id="GO:0004715">
    <property type="term" value="F:non-membrane spanning protein tyrosine kinase activity"/>
    <property type="evidence" value="ECO:0007669"/>
    <property type="project" value="UniProtKB-EC"/>
</dbReference>
<dbReference type="InterPro" id="IPR050445">
    <property type="entry name" value="Bact_polysacc_biosynth/exp"/>
</dbReference>
<keyword evidence="7" id="KW-0547">Nucleotide-binding</keyword>
<comment type="similarity">
    <text evidence="2">Belongs to the etk/wzc family.</text>
</comment>
<evidence type="ECO:0000256" key="12">
    <source>
        <dbReference type="ARBA" id="ARBA00023137"/>
    </source>
</evidence>
<name>A0A3S0JX65_9GAMM</name>
<dbReference type="EMBL" id="RXNS01000006">
    <property type="protein sequence ID" value="RTR05028.1"/>
    <property type="molecule type" value="Genomic_DNA"/>
</dbReference>
<evidence type="ECO:0000256" key="13">
    <source>
        <dbReference type="ARBA" id="ARBA00053015"/>
    </source>
</evidence>
<dbReference type="InterPro" id="IPR032807">
    <property type="entry name" value="GNVR"/>
</dbReference>
<sequence>MVKQMSNGGRSGQDDIDIARLAGALLDHKWWIALVTLAFAVVAVIHVQLATPIYRADALVQVEGNPGLSNPLSEVRSMLDQQPKAEAQLEILRSRMVLGQAVDREQLDVVVTPARLPLVGEFLVRRGVARPGFADHSVWAGEFLNVGKLRVDQGWLGRPLRLVTGTGGGYRLYHEDRLLGEGRVGEDEQFAKGQIDLRVAELEAGEGAEFTLVRRSRLAAINGLSARFSVAQRGRDSGVFRLALRDSRADRAERTLSAIAEIYLTQNIRRQSAEAEKSLEFLREQLPQVREELVQAENALNRYRTQRDSVDLSMETRSVLDRLVQLESRIKEMELEEAELSHRFNDAHPTYAAMLDKKQNLQRERERLNDKISDMPETQQHVLRLSRDVEVTQEVYVQLRNKIQEMNITKASTVGNVRILDDAVVQPVPVAPRKPVTVVFMTLVGGFLAVGVVLVRSIFSRAVESAEQIEELGLPVYATVPLSDEQQKLVRRFKHRHHKRGRAVTSGVLARREADDTAIEALRGLRTSLHFAMLESQDNRLMITGPSPGVGKSFVTINLGAVCAQGGQRVLVIDADMRKGHLHTAFGVSSEGGLSELLSGKCPLAEAIRPSSVEGLSFITRGKAPPNPAELLMGDRFTALLDDLGERFDLVIIDTPPVLAVTDAAVVGKQSGTTLMVARYGLNPAKEIRVALGRLESSGVPVKGAILNAVEAKAATSFGYGYYHYAYKAGG</sequence>
<evidence type="ECO:0000256" key="10">
    <source>
        <dbReference type="ARBA" id="ARBA00022989"/>
    </source>
</evidence>
<dbReference type="FunFam" id="3.40.50.300:FF:000527">
    <property type="entry name" value="Tyrosine-protein kinase etk"/>
    <property type="match status" value="1"/>
</dbReference>
<reference evidence="19 20" key="1">
    <citation type="submission" date="2018-12" db="EMBL/GenBank/DDBJ databases">
        <authorList>
            <person name="Yu L."/>
        </authorList>
    </citation>
    <scope>NUCLEOTIDE SEQUENCE [LARGE SCALE GENOMIC DNA]</scope>
    <source>
        <strain evidence="19 20">11S</strain>
    </source>
</reference>
<evidence type="ECO:0000259" key="17">
    <source>
        <dbReference type="Pfam" id="PF13614"/>
    </source>
</evidence>
<dbReference type="GO" id="GO:0042802">
    <property type="term" value="F:identical protein binding"/>
    <property type="evidence" value="ECO:0007669"/>
    <property type="project" value="UniProtKB-ARBA"/>
</dbReference>
<evidence type="ECO:0000256" key="11">
    <source>
        <dbReference type="ARBA" id="ARBA00023136"/>
    </source>
</evidence>